<name>A0A437P7N2_9ACTN</name>
<feature type="region of interest" description="Disordered" evidence="1">
    <location>
        <begin position="106"/>
        <end position="140"/>
    </location>
</feature>
<accession>A0A437P7N2</accession>
<protein>
    <submittedName>
        <fullName evidence="2">GntR family transcriptional regulator</fullName>
    </submittedName>
</protein>
<feature type="region of interest" description="Disordered" evidence="1">
    <location>
        <begin position="196"/>
        <end position="251"/>
    </location>
</feature>
<evidence type="ECO:0000256" key="1">
    <source>
        <dbReference type="SAM" id="MobiDB-lite"/>
    </source>
</evidence>
<dbReference type="RefSeq" id="WP_127831946.1">
    <property type="nucleotide sequence ID" value="NZ_RZYA01000021.1"/>
</dbReference>
<reference evidence="2 3" key="1">
    <citation type="submission" date="2019-01" db="EMBL/GenBank/DDBJ databases">
        <title>Genome sequences of Streptomyces and Rhizobium isolates collected from root and soil.</title>
        <authorList>
            <person name="Chhettri S."/>
            <person name="Sevigny J.L."/>
            <person name="Sen A."/>
            <person name="Ennis N."/>
            <person name="Tisa L."/>
        </authorList>
    </citation>
    <scope>NUCLEOTIDE SEQUENCE [LARGE SCALE GENOMIC DNA]</scope>
    <source>
        <strain evidence="2 3">San01</strain>
    </source>
</reference>
<sequence length="251" mass="27008">MATANPNAVPSSGVIHIRVRLTKDFCVLANRLLQRRGSAVTVGVAAYIFSLPEGAPITIKSLREHFDEGEILIARALRELEAEGWLERRVQRMPDGRVVTRTYVYDAPGTTPATPPPPPQRPAPTPPPPPASRPATPNPEASSILRALPLADGRLTLSPREVTSLAPAVAAWLESGANLTTITEALSASLPEGKLHSPAGLLSHRLKTTPTPTAPKPRPKPHPFQDCPKCDRPFRAPEPGKCRDCRERAAA</sequence>
<evidence type="ECO:0000313" key="3">
    <source>
        <dbReference type="Proteomes" id="UP000283128"/>
    </source>
</evidence>
<dbReference type="OrthoDB" id="9178552at2"/>
<comment type="caution">
    <text evidence="2">The sequence shown here is derived from an EMBL/GenBank/DDBJ whole genome shotgun (WGS) entry which is preliminary data.</text>
</comment>
<evidence type="ECO:0000313" key="2">
    <source>
        <dbReference type="EMBL" id="RVU18271.1"/>
    </source>
</evidence>
<feature type="compositionally biased region" description="Basic and acidic residues" evidence="1">
    <location>
        <begin position="228"/>
        <end position="251"/>
    </location>
</feature>
<feature type="compositionally biased region" description="Pro residues" evidence="1">
    <location>
        <begin position="113"/>
        <end position="132"/>
    </location>
</feature>
<dbReference type="Proteomes" id="UP000283128">
    <property type="component" value="Unassembled WGS sequence"/>
</dbReference>
<organism evidence="2 3">
    <name type="scientific">Streptomyces antnestii</name>
    <dbReference type="NCBI Taxonomy" id="2494256"/>
    <lineage>
        <taxon>Bacteria</taxon>
        <taxon>Bacillati</taxon>
        <taxon>Actinomycetota</taxon>
        <taxon>Actinomycetes</taxon>
        <taxon>Kitasatosporales</taxon>
        <taxon>Streptomycetaceae</taxon>
        <taxon>Streptomyces</taxon>
    </lineage>
</organism>
<proteinExistence type="predicted"/>
<gene>
    <name evidence="2" type="ORF">EOT10_32350</name>
</gene>
<dbReference type="EMBL" id="RZYA01000021">
    <property type="protein sequence ID" value="RVU18271.1"/>
    <property type="molecule type" value="Genomic_DNA"/>
</dbReference>
<keyword evidence="3" id="KW-1185">Reference proteome</keyword>
<dbReference type="AlphaFoldDB" id="A0A437P7N2"/>